<evidence type="ECO:0000256" key="4">
    <source>
        <dbReference type="ARBA" id="ARBA00022692"/>
    </source>
</evidence>
<feature type="transmembrane region" description="Helical" evidence="8">
    <location>
        <begin position="171"/>
        <end position="192"/>
    </location>
</feature>
<dbReference type="InterPro" id="IPR003492">
    <property type="entry name" value="Battenin_disease_Cln3"/>
</dbReference>
<evidence type="ECO:0000313" key="9">
    <source>
        <dbReference type="EMBL" id="OEU06650.1"/>
    </source>
</evidence>
<dbReference type="GO" id="GO:0012505">
    <property type="term" value="C:endomembrane system"/>
    <property type="evidence" value="ECO:0007669"/>
    <property type="project" value="UniProtKB-SubCell"/>
</dbReference>
<dbReference type="GO" id="GO:0005773">
    <property type="term" value="C:vacuole"/>
    <property type="evidence" value="ECO:0007669"/>
    <property type="project" value="TreeGrafter"/>
</dbReference>
<dbReference type="PANTHER" id="PTHR10981">
    <property type="entry name" value="BATTENIN"/>
    <property type="match status" value="1"/>
</dbReference>
<feature type="transmembrane region" description="Helical" evidence="8">
    <location>
        <begin position="422"/>
        <end position="447"/>
    </location>
</feature>
<keyword evidence="6 8" id="KW-0472">Membrane</keyword>
<dbReference type="EMBL" id="KV784405">
    <property type="protein sequence ID" value="OEU06650.1"/>
    <property type="molecule type" value="Genomic_DNA"/>
</dbReference>
<name>A0A1E7EL63_9STRA</name>
<evidence type="ECO:0008006" key="11">
    <source>
        <dbReference type="Google" id="ProtNLM"/>
    </source>
</evidence>
<dbReference type="PANTHER" id="PTHR10981:SF0">
    <property type="entry name" value="BATTENIN"/>
    <property type="match status" value="1"/>
</dbReference>
<evidence type="ECO:0000256" key="7">
    <source>
        <dbReference type="SAM" id="MobiDB-lite"/>
    </source>
</evidence>
<dbReference type="Proteomes" id="UP000095751">
    <property type="component" value="Unassembled WGS sequence"/>
</dbReference>
<feature type="transmembrane region" description="Helical" evidence="8">
    <location>
        <begin position="343"/>
        <end position="361"/>
    </location>
</feature>
<feature type="transmembrane region" description="Helical" evidence="8">
    <location>
        <begin position="198"/>
        <end position="217"/>
    </location>
</feature>
<comment type="similarity">
    <text evidence="2">Belongs to the battenin family.</text>
</comment>
<dbReference type="GO" id="GO:0016020">
    <property type="term" value="C:membrane"/>
    <property type="evidence" value="ECO:0007669"/>
    <property type="project" value="InterPro"/>
</dbReference>
<evidence type="ECO:0000256" key="2">
    <source>
        <dbReference type="ARBA" id="ARBA00007467"/>
    </source>
</evidence>
<gene>
    <name evidence="9" type="ORF">FRACYDRAFT_254203</name>
</gene>
<keyword evidence="5 8" id="KW-1133">Transmembrane helix</keyword>
<dbReference type="AlphaFoldDB" id="A0A1E7EL63"/>
<feature type="transmembrane region" description="Helical" evidence="8">
    <location>
        <begin position="138"/>
        <end position="159"/>
    </location>
</feature>
<keyword evidence="10" id="KW-1185">Reference proteome</keyword>
<evidence type="ECO:0000256" key="5">
    <source>
        <dbReference type="ARBA" id="ARBA00022989"/>
    </source>
</evidence>
<organism evidence="9 10">
    <name type="scientific">Fragilariopsis cylindrus CCMP1102</name>
    <dbReference type="NCBI Taxonomy" id="635003"/>
    <lineage>
        <taxon>Eukaryota</taxon>
        <taxon>Sar</taxon>
        <taxon>Stramenopiles</taxon>
        <taxon>Ochrophyta</taxon>
        <taxon>Bacillariophyta</taxon>
        <taxon>Bacillariophyceae</taxon>
        <taxon>Bacillariophycidae</taxon>
        <taxon>Bacillariales</taxon>
        <taxon>Bacillariaceae</taxon>
        <taxon>Fragilariopsis</taxon>
    </lineage>
</organism>
<dbReference type="InterPro" id="IPR036259">
    <property type="entry name" value="MFS_trans_sf"/>
</dbReference>
<comment type="subcellular location">
    <subcellularLocation>
        <location evidence="1">Endomembrane system</location>
        <topology evidence="1">Multi-pass membrane protein</topology>
    </subcellularLocation>
</comment>
<feature type="transmembrane region" description="Helical" evidence="8">
    <location>
        <begin position="113"/>
        <end position="132"/>
    </location>
</feature>
<dbReference type="GO" id="GO:0051453">
    <property type="term" value="P:regulation of intracellular pH"/>
    <property type="evidence" value="ECO:0007669"/>
    <property type="project" value="TreeGrafter"/>
</dbReference>
<feature type="region of interest" description="Disordered" evidence="7">
    <location>
        <begin position="260"/>
        <end position="305"/>
    </location>
</feature>
<proteinExistence type="inferred from homology"/>
<feature type="transmembrane region" description="Helical" evidence="8">
    <location>
        <begin position="453"/>
        <end position="473"/>
    </location>
</feature>
<evidence type="ECO:0000256" key="3">
    <source>
        <dbReference type="ARBA" id="ARBA00022448"/>
    </source>
</evidence>
<dbReference type="SUPFAM" id="SSF103473">
    <property type="entry name" value="MFS general substrate transporter"/>
    <property type="match status" value="1"/>
</dbReference>
<dbReference type="KEGG" id="fcy:FRACYDRAFT_254203"/>
<evidence type="ECO:0000256" key="1">
    <source>
        <dbReference type="ARBA" id="ARBA00004127"/>
    </source>
</evidence>
<keyword evidence="4 8" id="KW-0812">Transmembrane</keyword>
<sequence>MNTNTPEENNKNAKVTDVDVDVDESSDNININDTNTNININKKTISKWDVVFYFICGLLADALPGFFFSTTIILAFKLPNGNPTLLSLCSNIGGVLGNIISTFIFTKLYTPKFRVILNAIIQIIGILLSWLLSYPTNVIFGASILTIGFQGMLSTIMPLSNYAGGMATRSYQVGFSAAPVLGIVLVVIGTSAGFNVSGFFLMALGLPILNTISFFFLDQTVWKKDDDKNKDTKKDGKKKNSTTAAASAADAAIVVINVNSGGSSDNDNDDKSNAVVDDDDDADLGKDNDEVEGQEQLHNQKQEYKNRRRSSISLFVDENLKNSNSITVSNMSINDYLTATKEIACRYLPIYFINFGLARFWNDALYQPSFVSSSTTYHGLNSEDAINTSNTVLLTSHIGVFGIGLTIFTCLGTIIPQKLSPYWLWIPNLCQAILLSVVLSGVAYGAFPPLSVGAVYIISTLMWMFMFTVYLYTPLFVRNDTTLTPRYVEFHQQALIITTSLTYLLVDILSKVWWSETILSKCVTSHEEGAYNNDKNTSCTFFK</sequence>
<evidence type="ECO:0000313" key="10">
    <source>
        <dbReference type="Proteomes" id="UP000095751"/>
    </source>
</evidence>
<evidence type="ECO:0000256" key="8">
    <source>
        <dbReference type="SAM" id="Phobius"/>
    </source>
</evidence>
<feature type="transmembrane region" description="Helical" evidence="8">
    <location>
        <begin position="50"/>
        <end position="73"/>
    </location>
</feature>
<feature type="transmembrane region" description="Helical" evidence="8">
    <location>
        <begin position="392"/>
        <end position="415"/>
    </location>
</feature>
<dbReference type="InParanoid" id="A0A1E7EL63"/>
<accession>A0A1E7EL63</accession>
<feature type="transmembrane region" description="Helical" evidence="8">
    <location>
        <begin position="85"/>
        <end position="106"/>
    </location>
</feature>
<reference evidence="9 10" key="1">
    <citation type="submission" date="2016-09" db="EMBL/GenBank/DDBJ databases">
        <title>Extensive genetic diversity and differential bi-allelic expression allows diatom success in the polar Southern Ocean.</title>
        <authorList>
            <consortium name="DOE Joint Genome Institute"/>
            <person name="Mock T."/>
            <person name="Otillar R.P."/>
            <person name="Strauss J."/>
            <person name="Dupont C."/>
            <person name="Frickenhaus S."/>
            <person name="Maumus F."/>
            <person name="Mcmullan M."/>
            <person name="Sanges R."/>
            <person name="Schmutz J."/>
            <person name="Toseland A."/>
            <person name="Valas R."/>
            <person name="Veluchamy A."/>
            <person name="Ward B.J."/>
            <person name="Allen A."/>
            <person name="Barry K."/>
            <person name="Falciatore A."/>
            <person name="Ferrante M."/>
            <person name="Fortunato A.E."/>
            <person name="Gloeckner G."/>
            <person name="Gruber A."/>
            <person name="Hipkin R."/>
            <person name="Janech M."/>
            <person name="Kroth P."/>
            <person name="Leese F."/>
            <person name="Lindquist E."/>
            <person name="Lyon B.R."/>
            <person name="Martin J."/>
            <person name="Mayer C."/>
            <person name="Parker M."/>
            <person name="Quesneville H."/>
            <person name="Raymond J."/>
            <person name="Uhlig C."/>
            <person name="Valentin K.U."/>
            <person name="Worden A.Z."/>
            <person name="Armbrust E.V."/>
            <person name="Bowler C."/>
            <person name="Green B."/>
            <person name="Moulton V."/>
            <person name="Van Oosterhout C."/>
            <person name="Grigoriev I."/>
        </authorList>
    </citation>
    <scope>NUCLEOTIDE SEQUENCE [LARGE SCALE GENOMIC DNA]</scope>
    <source>
        <strain evidence="9 10">CCMP1102</strain>
    </source>
</reference>
<evidence type="ECO:0000256" key="6">
    <source>
        <dbReference type="ARBA" id="ARBA00023136"/>
    </source>
</evidence>
<keyword evidence="3" id="KW-0813">Transport</keyword>
<protein>
    <recommendedName>
        <fullName evidence="11">MFS general substrate transporter</fullName>
    </recommendedName>
</protein>